<accession>A0AAV9C6A8</accession>
<sequence length="55" mass="5943">MESNKNKKMETVKAAALTGFSKAKAVAIVGAQKVKTGTSIGAKWIKTQYQKRTSK</sequence>
<gene>
    <name evidence="1" type="ORF">QJS10_CPB21g00954</name>
</gene>
<reference evidence="1" key="2">
    <citation type="submission" date="2023-06" db="EMBL/GenBank/DDBJ databases">
        <authorList>
            <person name="Ma L."/>
            <person name="Liu K.-W."/>
            <person name="Li Z."/>
            <person name="Hsiao Y.-Y."/>
            <person name="Qi Y."/>
            <person name="Fu T."/>
            <person name="Tang G."/>
            <person name="Zhang D."/>
            <person name="Sun W.-H."/>
            <person name="Liu D.-K."/>
            <person name="Li Y."/>
            <person name="Chen G.-Z."/>
            <person name="Liu X.-D."/>
            <person name="Liao X.-Y."/>
            <person name="Jiang Y.-T."/>
            <person name="Yu X."/>
            <person name="Hao Y."/>
            <person name="Huang J."/>
            <person name="Zhao X.-W."/>
            <person name="Ke S."/>
            <person name="Chen Y.-Y."/>
            <person name="Wu W.-L."/>
            <person name="Hsu J.-L."/>
            <person name="Lin Y.-F."/>
            <person name="Huang M.-D."/>
            <person name="Li C.-Y."/>
            <person name="Huang L."/>
            <person name="Wang Z.-W."/>
            <person name="Zhao X."/>
            <person name="Zhong W.-Y."/>
            <person name="Peng D.-H."/>
            <person name="Ahmad S."/>
            <person name="Lan S."/>
            <person name="Zhang J.-S."/>
            <person name="Tsai W.-C."/>
            <person name="Van De Peer Y."/>
            <person name="Liu Z.-J."/>
        </authorList>
    </citation>
    <scope>NUCLEOTIDE SEQUENCE</scope>
    <source>
        <strain evidence="1">CP</strain>
        <tissue evidence="1">Leaves</tissue>
    </source>
</reference>
<dbReference type="Proteomes" id="UP001180020">
    <property type="component" value="Unassembled WGS sequence"/>
</dbReference>
<dbReference type="AlphaFoldDB" id="A0AAV9C6A8"/>
<keyword evidence="2" id="KW-1185">Reference proteome</keyword>
<comment type="caution">
    <text evidence="1">The sequence shown here is derived from an EMBL/GenBank/DDBJ whole genome shotgun (WGS) entry which is preliminary data.</text>
</comment>
<evidence type="ECO:0000313" key="2">
    <source>
        <dbReference type="Proteomes" id="UP001180020"/>
    </source>
</evidence>
<dbReference type="PANTHER" id="PTHR33386">
    <property type="entry name" value="OS02G0740600 PROTEIN"/>
    <property type="match status" value="1"/>
</dbReference>
<dbReference type="EMBL" id="JAUJYO010000021">
    <property type="protein sequence ID" value="KAK1284267.1"/>
    <property type="molecule type" value="Genomic_DNA"/>
</dbReference>
<protein>
    <submittedName>
        <fullName evidence="1">Uncharacterized protein</fullName>
    </submittedName>
</protein>
<proteinExistence type="predicted"/>
<dbReference type="PANTHER" id="PTHR33386:SF13">
    <property type="entry name" value="EXPRESSED PROTEIN"/>
    <property type="match status" value="1"/>
</dbReference>
<organism evidence="1 2">
    <name type="scientific">Acorus calamus</name>
    <name type="common">Sweet flag</name>
    <dbReference type="NCBI Taxonomy" id="4465"/>
    <lineage>
        <taxon>Eukaryota</taxon>
        <taxon>Viridiplantae</taxon>
        <taxon>Streptophyta</taxon>
        <taxon>Embryophyta</taxon>
        <taxon>Tracheophyta</taxon>
        <taxon>Spermatophyta</taxon>
        <taxon>Magnoliopsida</taxon>
        <taxon>Liliopsida</taxon>
        <taxon>Acoraceae</taxon>
        <taxon>Acorus</taxon>
    </lineage>
</organism>
<name>A0AAV9C6A8_ACOCL</name>
<evidence type="ECO:0000313" key="1">
    <source>
        <dbReference type="EMBL" id="KAK1284267.1"/>
    </source>
</evidence>
<reference evidence="1" key="1">
    <citation type="journal article" date="2023" name="Nat. Commun.">
        <title>Diploid and tetraploid genomes of Acorus and the evolution of monocots.</title>
        <authorList>
            <person name="Ma L."/>
            <person name="Liu K.W."/>
            <person name="Li Z."/>
            <person name="Hsiao Y.Y."/>
            <person name="Qi Y."/>
            <person name="Fu T."/>
            <person name="Tang G.D."/>
            <person name="Zhang D."/>
            <person name="Sun W.H."/>
            <person name="Liu D.K."/>
            <person name="Li Y."/>
            <person name="Chen G.Z."/>
            <person name="Liu X.D."/>
            <person name="Liao X.Y."/>
            <person name="Jiang Y.T."/>
            <person name="Yu X."/>
            <person name="Hao Y."/>
            <person name="Huang J."/>
            <person name="Zhao X.W."/>
            <person name="Ke S."/>
            <person name="Chen Y.Y."/>
            <person name="Wu W.L."/>
            <person name="Hsu J.L."/>
            <person name="Lin Y.F."/>
            <person name="Huang M.D."/>
            <person name="Li C.Y."/>
            <person name="Huang L."/>
            <person name="Wang Z.W."/>
            <person name="Zhao X."/>
            <person name="Zhong W.Y."/>
            <person name="Peng D.H."/>
            <person name="Ahmad S."/>
            <person name="Lan S."/>
            <person name="Zhang J.S."/>
            <person name="Tsai W.C."/>
            <person name="Van de Peer Y."/>
            <person name="Liu Z.J."/>
        </authorList>
    </citation>
    <scope>NUCLEOTIDE SEQUENCE</scope>
    <source>
        <strain evidence="1">CP</strain>
    </source>
</reference>